<reference evidence="1 2" key="1">
    <citation type="submission" date="2020-08" db="EMBL/GenBank/DDBJ databases">
        <title>Sequencing the genomes of 1000 actinobacteria strains.</title>
        <authorList>
            <person name="Klenk H.-P."/>
        </authorList>
    </citation>
    <scope>NUCLEOTIDE SEQUENCE [LARGE SCALE GENOMIC DNA]</scope>
    <source>
        <strain evidence="1 2">DSM 43149</strain>
    </source>
</reference>
<evidence type="ECO:0000313" key="2">
    <source>
        <dbReference type="Proteomes" id="UP000578112"/>
    </source>
</evidence>
<organism evidence="1 2">
    <name type="scientific">Actinoplanes digitatis</name>
    <dbReference type="NCBI Taxonomy" id="1868"/>
    <lineage>
        <taxon>Bacteria</taxon>
        <taxon>Bacillati</taxon>
        <taxon>Actinomycetota</taxon>
        <taxon>Actinomycetes</taxon>
        <taxon>Micromonosporales</taxon>
        <taxon>Micromonosporaceae</taxon>
        <taxon>Actinoplanes</taxon>
    </lineage>
</organism>
<dbReference type="AlphaFoldDB" id="A0A7W7HUH1"/>
<gene>
    <name evidence="1" type="ORF">BJ971_001520</name>
</gene>
<dbReference type="RefSeq" id="WP_184991085.1">
    <property type="nucleotide sequence ID" value="NZ_BOMK01000037.1"/>
</dbReference>
<name>A0A7W7HUH1_9ACTN</name>
<keyword evidence="2" id="KW-1185">Reference proteome</keyword>
<dbReference type="EMBL" id="JACHNH010000001">
    <property type="protein sequence ID" value="MBB4760964.1"/>
    <property type="molecule type" value="Genomic_DNA"/>
</dbReference>
<proteinExistence type="predicted"/>
<comment type="caution">
    <text evidence="1">The sequence shown here is derived from an EMBL/GenBank/DDBJ whole genome shotgun (WGS) entry which is preliminary data.</text>
</comment>
<accession>A0A7W7HUH1</accession>
<protein>
    <submittedName>
        <fullName evidence="1">Uncharacterized protein</fullName>
    </submittedName>
</protein>
<sequence length="49" mass="5040">MGFLLAGAAGTVRAAREQAFQLEGGARLRFVESPAQAAPGTWYIGACGN</sequence>
<evidence type="ECO:0000313" key="1">
    <source>
        <dbReference type="EMBL" id="MBB4760964.1"/>
    </source>
</evidence>
<dbReference type="Proteomes" id="UP000578112">
    <property type="component" value="Unassembled WGS sequence"/>
</dbReference>